<dbReference type="GO" id="GO:0003677">
    <property type="term" value="F:DNA binding"/>
    <property type="evidence" value="ECO:0007669"/>
    <property type="project" value="InterPro"/>
</dbReference>
<dbReference type="KEGG" id="rga:RGR602_CH01948"/>
<reference evidence="2 3" key="1">
    <citation type="submission" date="2013-11" db="EMBL/GenBank/DDBJ databases">
        <title>Complete genome sequence of Rhizobium gallicum bv. gallicum R602.</title>
        <authorList>
            <person name="Bustos P."/>
            <person name="Santamaria R.I."/>
            <person name="Lozano L."/>
            <person name="Acosta J.L."/>
            <person name="Ormeno-Orrillo E."/>
            <person name="Rogel M.A."/>
            <person name="Romero D."/>
            <person name="Cevallos M.A."/>
            <person name="Martinez-Romero E."/>
            <person name="Gonzalez V."/>
        </authorList>
    </citation>
    <scope>NUCLEOTIDE SEQUENCE [LARGE SCALE GENOMIC DNA]</scope>
    <source>
        <strain evidence="2 3">R602</strain>
    </source>
</reference>
<dbReference type="SUPFAM" id="SSF47598">
    <property type="entry name" value="Ribbon-helix-helix"/>
    <property type="match status" value="1"/>
</dbReference>
<evidence type="ECO:0000259" key="1">
    <source>
        <dbReference type="Pfam" id="PF03869"/>
    </source>
</evidence>
<dbReference type="GO" id="GO:0006355">
    <property type="term" value="P:regulation of DNA-templated transcription"/>
    <property type="evidence" value="ECO:0007669"/>
    <property type="project" value="InterPro"/>
</dbReference>
<protein>
    <recommendedName>
        <fullName evidence="1">Arc-like DNA binding domain-containing protein</fullName>
    </recommendedName>
</protein>
<dbReference type="Pfam" id="PF03869">
    <property type="entry name" value="Arc"/>
    <property type="match status" value="1"/>
</dbReference>
<sequence length="167" mass="18676">MGCEGMTKKPTEAVKRHPLNVRTTKEMRERIEAAAAASGRSMVQEVEFRLERSFDLEKVIEDAMGGPQMRQKVTLMIAAFGHNGGMMAHALGHPEWTATEWMREPQCYRAAVFGVFEALLVAQPKAGWEKDEVYLAIESLKGRVASHLANAGLLKFENEDEEKEPTT</sequence>
<dbReference type="Proteomes" id="UP000031368">
    <property type="component" value="Chromosome"/>
</dbReference>
<keyword evidence="3" id="KW-1185">Reference proteome</keyword>
<feature type="domain" description="Arc-like DNA binding" evidence="1">
    <location>
        <begin position="20"/>
        <end position="59"/>
    </location>
</feature>
<proteinExistence type="predicted"/>
<name>A0A0B4X008_9HYPH</name>
<evidence type="ECO:0000313" key="2">
    <source>
        <dbReference type="EMBL" id="AJD41279.1"/>
    </source>
</evidence>
<gene>
    <name evidence="2" type="ORF">RGR602_CH01948</name>
</gene>
<dbReference type="InterPro" id="IPR010985">
    <property type="entry name" value="Ribbon_hlx_hlx"/>
</dbReference>
<dbReference type="EMBL" id="CP006877">
    <property type="protein sequence ID" value="AJD41279.1"/>
    <property type="molecule type" value="Genomic_DNA"/>
</dbReference>
<dbReference type="AlphaFoldDB" id="A0A0B4X008"/>
<dbReference type="InterPro" id="IPR005569">
    <property type="entry name" value="Arc_DNA-bd_dom"/>
</dbReference>
<dbReference type="InterPro" id="IPR013321">
    <property type="entry name" value="Arc_rbn_hlx_hlx"/>
</dbReference>
<dbReference type="HOGENOM" id="CLU_1593232_0_0_5"/>
<dbReference type="Gene3D" id="1.10.1220.10">
    <property type="entry name" value="Met repressor-like"/>
    <property type="match status" value="1"/>
</dbReference>
<evidence type="ECO:0000313" key="3">
    <source>
        <dbReference type="Proteomes" id="UP000031368"/>
    </source>
</evidence>
<organism evidence="2 3">
    <name type="scientific">Rhizobium gallicum bv. gallicum R602sp</name>
    <dbReference type="NCBI Taxonomy" id="1041138"/>
    <lineage>
        <taxon>Bacteria</taxon>
        <taxon>Pseudomonadati</taxon>
        <taxon>Pseudomonadota</taxon>
        <taxon>Alphaproteobacteria</taxon>
        <taxon>Hyphomicrobiales</taxon>
        <taxon>Rhizobiaceae</taxon>
        <taxon>Rhizobium/Agrobacterium group</taxon>
        <taxon>Rhizobium</taxon>
    </lineage>
</organism>
<accession>A0A0B4X008</accession>